<feature type="transmembrane region" description="Helical" evidence="8">
    <location>
        <begin position="522"/>
        <end position="541"/>
    </location>
</feature>
<evidence type="ECO:0000256" key="8">
    <source>
        <dbReference type="SAM" id="Phobius"/>
    </source>
</evidence>
<keyword evidence="2 10" id="KW-0328">Glycosyltransferase</keyword>
<dbReference type="InterPro" id="IPR050321">
    <property type="entry name" value="Glycosyltr_2/OpgH_subfam"/>
</dbReference>
<reference evidence="10" key="1">
    <citation type="submission" date="2020-02" db="EMBL/GenBank/DDBJ databases">
        <authorList>
            <person name="Meier V. D."/>
        </authorList>
    </citation>
    <scope>NUCLEOTIDE SEQUENCE</scope>
    <source>
        <strain evidence="10">AVDCRST_MAG54</strain>
    </source>
</reference>
<feature type="transmembrane region" description="Helical" evidence="8">
    <location>
        <begin position="63"/>
        <end position="82"/>
    </location>
</feature>
<gene>
    <name evidence="10" type="ORF">AVDCRST_MAG54-3922</name>
</gene>
<evidence type="ECO:0000256" key="7">
    <source>
        <dbReference type="SAM" id="MobiDB-lite"/>
    </source>
</evidence>
<evidence type="ECO:0000256" key="1">
    <source>
        <dbReference type="ARBA" id="ARBA00004141"/>
    </source>
</evidence>
<feature type="transmembrane region" description="Helical" evidence="8">
    <location>
        <begin position="442"/>
        <end position="459"/>
    </location>
</feature>
<feature type="transmembrane region" description="Helical" evidence="8">
    <location>
        <begin position="480"/>
        <end position="502"/>
    </location>
</feature>
<dbReference type="PANTHER" id="PTHR43867">
    <property type="entry name" value="CELLULOSE SYNTHASE CATALYTIC SUBUNIT A [UDP-FORMING]"/>
    <property type="match status" value="1"/>
</dbReference>
<dbReference type="EC" id="2.4.1.12" evidence="10"/>
<name>A0A6J4JQR3_9PSEU</name>
<dbReference type="PANTHER" id="PTHR43867:SF2">
    <property type="entry name" value="CELLULOSE SYNTHASE CATALYTIC SUBUNIT A [UDP-FORMING]"/>
    <property type="match status" value="1"/>
</dbReference>
<evidence type="ECO:0000256" key="4">
    <source>
        <dbReference type="ARBA" id="ARBA00022692"/>
    </source>
</evidence>
<dbReference type="InterPro" id="IPR029044">
    <property type="entry name" value="Nucleotide-diphossugar_trans"/>
</dbReference>
<feature type="compositionally biased region" description="Basic and acidic residues" evidence="7">
    <location>
        <begin position="617"/>
        <end position="628"/>
    </location>
</feature>
<keyword evidence="3 10" id="KW-0808">Transferase</keyword>
<dbReference type="AlphaFoldDB" id="A0A6J4JQR3"/>
<evidence type="ECO:0000259" key="9">
    <source>
        <dbReference type="Pfam" id="PF13632"/>
    </source>
</evidence>
<feature type="transmembrane region" description="Helical" evidence="8">
    <location>
        <begin position="401"/>
        <end position="430"/>
    </location>
</feature>
<protein>
    <submittedName>
        <fullName evidence="10">Cellulose synthase catalytic subunit [UDP-forming]</fullName>
        <ecNumber evidence="10">2.4.1.12</ecNumber>
    </submittedName>
</protein>
<dbReference type="Pfam" id="PF13632">
    <property type="entry name" value="Glyco_trans_2_3"/>
    <property type="match status" value="1"/>
</dbReference>
<dbReference type="InterPro" id="IPR001173">
    <property type="entry name" value="Glyco_trans_2-like"/>
</dbReference>
<comment type="subcellular location">
    <subcellularLocation>
        <location evidence="1">Membrane</location>
        <topology evidence="1">Multi-pass membrane protein</topology>
    </subcellularLocation>
</comment>
<evidence type="ECO:0000256" key="6">
    <source>
        <dbReference type="ARBA" id="ARBA00023136"/>
    </source>
</evidence>
<dbReference type="SUPFAM" id="SSF53448">
    <property type="entry name" value="Nucleotide-diphospho-sugar transferases"/>
    <property type="match status" value="1"/>
</dbReference>
<evidence type="ECO:0000313" key="10">
    <source>
        <dbReference type="EMBL" id="CAA9284673.1"/>
    </source>
</evidence>
<evidence type="ECO:0000256" key="5">
    <source>
        <dbReference type="ARBA" id="ARBA00022989"/>
    </source>
</evidence>
<feature type="region of interest" description="Disordered" evidence="7">
    <location>
        <begin position="609"/>
        <end position="663"/>
    </location>
</feature>
<accession>A0A6J4JQR3</accession>
<dbReference type="EMBL" id="CADCTH010000496">
    <property type="protein sequence ID" value="CAA9284673.1"/>
    <property type="molecule type" value="Genomic_DNA"/>
</dbReference>
<feature type="domain" description="Glycosyltransferase 2-like" evidence="9">
    <location>
        <begin position="237"/>
        <end position="428"/>
    </location>
</feature>
<dbReference type="GO" id="GO:0005886">
    <property type="term" value="C:plasma membrane"/>
    <property type="evidence" value="ECO:0007669"/>
    <property type="project" value="TreeGrafter"/>
</dbReference>
<dbReference type="GO" id="GO:0016760">
    <property type="term" value="F:cellulose synthase (UDP-forming) activity"/>
    <property type="evidence" value="ECO:0007669"/>
    <property type="project" value="UniProtKB-EC"/>
</dbReference>
<dbReference type="CDD" id="cd06421">
    <property type="entry name" value="CESA_CelA_like"/>
    <property type="match status" value="1"/>
</dbReference>
<feature type="non-terminal residue" evidence="10">
    <location>
        <position position="663"/>
    </location>
</feature>
<evidence type="ECO:0000256" key="3">
    <source>
        <dbReference type="ARBA" id="ARBA00022679"/>
    </source>
</evidence>
<feature type="transmembrane region" description="Helical" evidence="8">
    <location>
        <begin position="94"/>
        <end position="112"/>
    </location>
</feature>
<organism evidence="10">
    <name type="scientific">uncultured Actinomycetospora sp</name>
    <dbReference type="NCBI Taxonomy" id="1135996"/>
    <lineage>
        <taxon>Bacteria</taxon>
        <taxon>Bacillati</taxon>
        <taxon>Actinomycetota</taxon>
        <taxon>Actinomycetes</taxon>
        <taxon>Pseudonocardiales</taxon>
        <taxon>Pseudonocardiaceae</taxon>
        <taxon>Actinomycetospora</taxon>
        <taxon>environmental samples</taxon>
    </lineage>
</organism>
<keyword evidence="5 8" id="KW-1133">Transmembrane helix</keyword>
<keyword evidence="4 8" id="KW-0812">Transmembrane</keyword>
<proteinExistence type="predicted"/>
<dbReference type="Gene3D" id="3.90.550.10">
    <property type="entry name" value="Spore Coat Polysaccharide Biosynthesis Protein SpsA, Chain A"/>
    <property type="match status" value="1"/>
</dbReference>
<evidence type="ECO:0000256" key="2">
    <source>
        <dbReference type="ARBA" id="ARBA00022676"/>
    </source>
</evidence>
<keyword evidence="6 8" id="KW-0472">Membrane</keyword>
<sequence>MTLLAERPPDEVDESELVVGRRIQEFSQLAGPIREPDPRDGPYRVAYRGVDAVHGRGRVARSLLVAALNFAFEALFFLWLLHPSHRPPVFGSTFAIYANWVVIGSIGLMELLRLINVLSLSLASVIARDPVPVPPEPDRRIAFLTTIVPSKEPIDVVRGTLQAALRIQYDGILDVWILDEGDDPEVRAMCHELGVNHFTRKGIDKYNTRKGAFKAKTKHGNYNAWVAEHGEAYEVFLSVDPDHVPLPNYAERILGYFRDPDVAYVVGPQCYANDETFVTRAAESQQFPFHSLIQRAANRYNAAMLVGTNNAIRISALRAIGGLSDSITEDMATGLKFHTRRNPASKRRWKSVYTPDVLAVGEGPSSWGDFFSQQMRWSRGTFEVLLKEMLFRLPKLSPGRALHYVLITTFYPSMAIGWILGAVNACLFLALGVQGVVVPVQLWLALYIDATAFQLWVYLRNRRYNVSPYEAEGSSGVKGMLMSIFAAPIFAASLIATVLRLPAKFVVTPKGLSSSADHILTFRRHLQWALLLVGAIVLAVLQGYATPAVLLWPAVALAACLAPPVLCLVERIVGRQPAIDAAPVLADGRSGITTETLERAALDALLAAGSTTRRSHHPEGAGKADPSRPRPGAVAAEGDLPAGWVRTSSLAGRERRHAAEDAP</sequence>